<dbReference type="EMBL" id="CP051627">
    <property type="protein sequence ID" value="UPT20668.1"/>
    <property type="molecule type" value="Genomic_DNA"/>
</dbReference>
<reference evidence="2 3" key="1">
    <citation type="submission" date="2020-04" db="EMBL/GenBank/DDBJ databases">
        <title>Thermobifida alba genome sequencing and assembly.</title>
        <authorList>
            <person name="Luzics S."/>
            <person name="Horvath B."/>
            <person name="Nagy I."/>
            <person name="Toth A."/>
            <person name="Nagy I."/>
            <person name="Kukolya J."/>
        </authorList>
    </citation>
    <scope>NUCLEOTIDE SEQUENCE [LARGE SCALE GENOMIC DNA]</scope>
    <source>
        <strain evidence="2 3">DSM 43795</strain>
    </source>
</reference>
<accession>A0ABY4KZ01</accession>
<feature type="region of interest" description="Disordered" evidence="1">
    <location>
        <begin position="1"/>
        <end position="22"/>
    </location>
</feature>
<organism evidence="2 3">
    <name type="scientific">Thermobifida alba</name>
    <name type="common">Thermomonospora alba</name>
    <dbReference type="NCBI Taxonomy" id="53522"/>
    <lineage>
        <taxon>Bacteria</taxon>
        <taxon>Bacillati</taxon>
        <taxon>Actinomycetota</taxon>
        <taxon>Actinomycetes</taxon>
        <taxon>Streptosporangiales</taxon>
        <taxon>Nocardiopsidaceae</taxon>
        <taxon>Thermobifida</taxon>
    </lineage>
</organism>
<name>A0ABY4KZ01_THEAE</name>
<sequence length="142" mass="15030">MRFDTPVGATGPGPATCSSTTPGLPLLDHGTLRIGGTGLANVSKFFLSKLGKSYILVLLEGEVMDEAQLKAFTEGPVPDDSQCRGVALRDLRPGECAHQMGYGGPGESTYCGAPKVEGFSLCEFHLFDALVTFDAPVDHLRE</sequence>
<evidence type="ECO:0000313" key="3">
    <source>
        <dbReference type="Proteomes" id="UP000832041"/>
    </source>
</evidence>
<protein>
    <submittedName>
        <fullName evidence="2">Uncharacterized protein</fullName>
    </submittedName>
</protein>
<dbReference type="RefSeq" id="WP_248592950.1">
    <property type="nucleotide sequence ID" value="NZ_BAABEB010000012.1"/>
</dbReference>
<gene>
    <name evidence="2" type="ORF">FOF52_06575</name>
</gene>
<evidence type="ECO:0000313" key="2">
    <source>
        <dbReference type="EMBL" id="UPT20668.1"/>
    </source>
</evidence>
<proteinExistence type="predicted"/>
<evidence type="ECO:0000256" key="1">
    <source>
        <dbReference type="SAM" id="MobiDB-lite"/>
    </source>
</evidence>
<keyword evidence="3" id="KW-1185">Reference proteome</keyword>
<dbReference type="Proteomes" id="UP000832041">
    <property type="component" value="Chromosome"/>
</dbReference>